<evidence type="ECO:0000256" key="4">
    <source>
        <dbReference type="ARBA" id="ARBA00023163"/>
    </source>
</evidence>
<evidence type="ECO:0000256" key="5">
    <source>
        <dbReference type="ARBA" id="ARBA00023242"/>
    </source>
</evidence>
<evidence type="ECO:0000256" key="3">
    <source>
        <dbReference type="ARBA" id="ARBA00023015"/>
    </source>
</evidence>
<feature type="region of interest" description="Disordered" evidence="6">
    <location>
        <begin position="390"/>
        <end position="453"/>
    </location>
</feature>
<dbReference type="EMBL" id="LAQI01000160">
    <property type="protein sequence ID" value="KKY17104.1"/>
    <property type="molecule type" value="Genomic_DNA"/>
</dbReference>
<dbReference type="PROSITE" id="PS00463">
    <property type="entry name" value="ZN2_CY6_FUNGAL_1"/>
    <property type="match status" value="1"/>
</dbReference>
<protein>
    <submittedName>
        <fullName evidence="8">Putative chitinase 1</fullName>
    </submittedName>
</protein>
<keyword evidence="3" id="KW-0805">Transcription regulation</keyword>
<keyword evidence="2" id="KW-0479">Metal-binding</keyword>
<reference evidence="8 9" key="2">
    <citation type="submission" date="2015-05" db="EMBL/GenBank/DDBJ databases">
        <title>Distinctive expansion of gene families associated with plant cell wall degradation and secondary metabolism in the genomes of grapevine trunk pathogens.</title>
        <authorList>
            <person name="Lawrence D.P."/>
            <person name="Travadon R."/>
            <person name="Rolshausen P.E."/>
            <person name="Baumgartner K."/>
        </authorList>
    </citation>
    <scope>NUCLEOTIDE SEQUENCE [LARGE SCALE GENOMIC DNA]</scope>
    <source>
        <strain evidence="8">DS831</strain>
    </source>
</reference>
<reference evidence="8 9" key="1">
    <citation type="submission" date="2015-03" db="EMBL/GenBank/DDBJ databases">
        <authorList>
            <person name="Morales-Cruz A."/>
            <person name="Amrine K.C."/>
            <person name="Cantu D."/>
        </authorList>
    </citation>
    <scope>NUCLEOTIDE SEQUENCE [LARGE SCALE GENOMIC DNA]</scope>
    <source>
        <strain evidence="8">DS831</strain>
    </source>
</reference>
<dbReference type="GO" id="GO:0006351">
    <property type="term" value="P:DNA-templated transcription"/>
    <property type="evidence" value="ECO:0007669"/>
    <property type="project" value="InterPro"/>
</dbReference>
<feature type="region of interest" description="Disordered" evidence="6">
    <location>
        <begin position="75"/>
        <end position="100"/>
    </location>
</feature>
<evidence type="ECO:0000256" key="1">
    <source>
        <dbReference type="ARBA" id="ARBA00004123"/>
    </source>
</evidence>
<accession>A0A0G2E2X9</accession>
<feature type="compositionally biased region" description="Low complexity" evidence="6">
    <location>
        <begin position="75"/>
        <end position="87"/>
    </location>
</feature>
<dbReference type="InterPro" id="IPR007219">
    <property type="entry name" value="XnlR_reg_dom"/>
</dbReference>
<dbReference type="Pfam" id="PF04082">
    <property type="entry name" value="Fungal_trans"/>
    <property type="match status" value="1"/>
</dbReference>
<feature type="domain" description="Zn(2)-C6 fungal-type" evidence="7">
    <location>
        <begin position="26"/>
        <end position="58"/>
    </location>
</feature>
<evidence type="ECO:0000256" key="2">
    <source>
        <dbReference type="ARBA" id="ARBA00022723"/>
    </source>
</evidence>
<dbReference type="AlphaFoldDB" id="A0A0G2E2X9"/>
<dbReference type="SUPFAM" id="SSF57701">
    <property type="entry name" value="Zn2/Cys6 DNA-binding domain"/>
    <property type="match status" value="1"/>
</dbReference>
<evidence type="ECO:0000256" key="6">
    <source>
        <dbReference type="SAM" id="MobiDB-lite"/>
    </source>
</evidence>
<dbReference type="Gene3D" id="4.10.240.10">
    <property type="entry name" value="Zn(2)-C6 fungal-type DNA-binding domain"/>
    <property type="match status" value="1"/>
</dbReference>
<name>A0A0G2E2X9_9PEZI</name>
<gene>
    <name evidence="8" type="ORF">UCDDS831_g06574</name>
</gene>
<dbReference type="GO" id="GO:0005634">
    <property type="term" value="C:nucleus"/>
    <property type="evidence" value="ECO:0007669"/>
    <property type="project" value="UniProtKB-SubCell"/>
</dbReference>
<keyword evidence="5" id="KW-0539">Nucleus</keyword>
<evidence type="ECO:0000313" key="9">
    <source>
        <dbReference type="Proteomes" id="UP000034182"/>
    </source>
</evidence>
<dbReference type="Pfam" id="PF00172">
    <property type="entry name" value="Zn_clus"/>
    <property type="match status" value="1"/>
</dbReference>
<dbReference type="GO" id="GO:0003677">
    <property type="term" value="F:DNA binding"/>
    <property type="evidence" value="ECO:0007669"/>
    <property type="project" value="InterPro"/>
</dbReference>
<dbReference type="GO" id="GO:0000981">
    <property type="term" value="F:DNA-binding transcription factor activity, RNA polymerase II-specific"/>
    <property type="evidence" value="ECO:0007669"/>
    <property type="project" value="InterPro"/>
</dbReference>
<evidence type="ECO:0000259" key="7">
    <source>
        <dbReference type="PROSITE" id="PS50048"/>
    </source>
</evidence>
<feature type="region of interest" description="Disordered" evidence="6">
    <location>
        <begin position="1"/>
        <end position="22"/>
    </location>
</feature>
<dbReference type="SMART" id="SM00066">
    <property type="entry name" value="GAL4"/>
    <property type="match status" value="1"/>
</dbReference>
<dbReference type="Proteomes" id="UP000034182">
    <property type="component" value="Unassembled WGS sequence"/>
</dbReference>
<comment type="caution">
    <text evidence="8">The sequence shown here is derived from an EMBL/GenBank/DDBJ whole genome shotgun (WGS) entry which is preliminary data.</text>
</comment>
<evidence type="ECO:0000313" key="8">
    <source>
        <dbReference type="EMBL" id="KKY17104.1"/>
    </source>
</evidence>
<comment type="subcellular location">
    <subcellularLocation>
        <location evidence="1">Nucleus</location>
    </subcellularLocation>
</comment>
<dbReference type="InterPro" id="IPR036864">
    <property type="entry name" value="Zn2-C6_fun-type_DNA-bd_sf"/>
</dbReference>
<dbReference type="CDD" id="cd12148">
    <property type="entry name" value="fungal_TF_MHR"/>
    <property type="match status" value="1"/>
</dbReference>
<dbReference type="InterPro" id="IPR001138">
    <property type="entry name" value="Zn2Cys6_DnaBD"/>
</dbReference>
<dbReference type="GO" id="GO:0008270">
    <property type="term" value="F:zinc ion binding"/>
    <property type="evidence" value="ECO:0007669"/>
    <property type="project" value="InterPro"/>
</dbReference>
<dbReference type="PROSITE" id="PS50048">
    <property type="entry name" value="ZN2_CY6_FUNGAL_2"/>
    <property type="match status" value="1"/>
</dbReference>
<organism evidence="8 9">
    <name type="scientific">Diplodia seriata</name>
    <dbReference type="NCBI Taxonomy" id="420778"/>
    <lineage>
        <taxon>Eukaryota</taxon>
        <taxon>Fungi</taxon>
        <taxon>Dikarya</taxon>
        <taxon>Ascomycota</taxon>
        <taxon>Pezizomycotina</taxon>
        <taxon>Dothideomycetes</taxon>
        <taxon>Dothideomycetes incertae sedis</taxon>
        <taxon>Botryosphaeriales</taxon>
        <taxon>Botryosphaeriaceae</taxon>
        <taxon>Diplodia</taxon>
    </lineage>
</organism>
<sequence>MSQLDPMQAAPPQPQPQPLATRSATACIRCRRQKTKCLHDDNGQPCRGCVKAQQQCVFPGKVPRAPRAPVIAGLPPLANTTPTTTAQLPPPQQPHKDAALPDRSDLASQLELHPSHVQDCERAFTLWPFPCFHRPSFMRQLKEGLLPQTLNYAILSSGARASPGLIRHFGSPGGASEFFAEKAQANIVSSMDCPSVPDVQSLCLLAMHHWGSGRGIRAYIYLGMAARMAQMFLPQATAGDEDFVAAETARRTIWTCFIMDQFLSYVINTIAYAAGRVTALITTLDADASFVNGGADGGAPPPAYPVVVLFAAYTAASTVANMILQGVPISITGSGNSLPPRSANGAGSAEDAAAAARSIVAPVLEILRKSAPVWPLAERWHSELGRLSTRLNTRSSGGGVDAGAMHERHDSHHPHPTTAALNGGSPQHHHHLPPVVNGDGAKAELNGGVAPTLPPLQQLQQLEAEDTKLAPVKESEEEASERDSKAFDEHLKGLGDLATFLGTGGFRY</sequence>
<dbReference type="PANTHER" id="PTHR47338:SF5">
    <property type="entry name" value="ZN(II)2CYS6 TRANSCRIPTION FACTOR (EUROFUNG)"/>
    <property type="match status" value="1"/>
</dbReference>
<dbReference type="PANTHER" id="PTHR47338">
    <property type="entry name" value="ZN(II)2CYS6 TRANSCRIPTION FACTOR (EUROFUNG)-RELATED"/>
    <property type="match status" value="1"/>
</dbReference>
<dbReference type="InterPro" id="IPR050815">
    <property type="entry name" value="TF_fung"/>
</dbReference>
<keyword evidence="4" id="KW-0804">Transcription</keyword>
<proteinExistence type="predicted"/>
<dbReference type="CDD" id="cd00067">
    <property type="entry name" value="GAL4"/>
    <property type="match status" value="1"/>
</dbReference>